<evidence type="ECO:0000313" key="2">
    <source>
        <dbReference type="EMBL" id="SFO49249.1"/>
    </source>
</evidence>
<accession>A0A1I5HM76</accession>
<dbReference type="GO" id="GO:0005975">
    <property type="term" value="P:carbohydrate metabolic process"/>
    <property type="evidence" value="ECO:0007669"/>
    <property type="project" value="InterPro"/>
</dbReference>
<proteinExistence type="predicted"/>
<reference evidence="2 3" key="1">
    <citation type="submission" date="2016-10" db="EMBL/GenBank/DDBJ databases">
        <authorList>
            <person name="de Groot N.N."/>
        </authorList>
    </citation>
    <scope>NUCLEOTIDE SEQUENCE [LARGE SCALE GENOMIC DNA]</scope>
    <source>
        <strain evidence="2 3">CGMCC 4.1877</strain>
    </source>
</reference>
<dbReference type="EMBL" id="FOUY01000069">
    <property type="protein sequence ID" value="SFO49249.1"/>
    <property type="molecule type" value="Genomic_DNA"/>
</dbReference>
<dbReference type="InterPro" id="IPR011330">
    <property type="entry name" value="Glyco_hydro/deAcase_b/a-brl"/>
</dbReference>
<dbReference type="PANTHER" id="PTHR43123">
    <property type="entry name" value="POLYSACCHARIDE DEACETYLASE-RELATED"/>
    <property type="match status" value="1"/>
</dbReference>
<dbReference type="Proteomes" id="UP000199614">
    <property type="component" value="Unassembled WGS sequence"/>
</dbReference>
<keyword evidence="3" id="KW-1185">Reference proteome</keyword>
<organism evidence="2 3">
    <name type="scientific">Pseudonocardia ammonioxydans</name>
    <dbReference type="NCBI Taxonomy" id="260086"/>
    <lineage>
        <taxon>Bacteria</taxon>
        <taxon>Bacillati</taxon>
        <taxon>Actinomycetota</taxon>
        <taxon>Actinomycetes</taxon>
        <taxon>Pseudonocardiales</taxon>
        <taxon>Pseudonocardiaceae</taxon>
        <taxon>Pseudonocardia</taxon>
    </lineage>
</organism>
<dbReference type="GO" id="GO:0016810">
    <property type="term" value="F:hydrolase activity, acting on carbon-nitrogen (but not peptide) bonds"/>
    <property type="evidence" value="ECO:0007669"/>
    <property type="project" value="InterPro"/>
</dbReference>
<dbReference type="AlphaFoldDB" id="A0A1I5HM76"/>
<dbReference type="InterPro" id="IPR002509">
    <property type="entry name" value="NODB_dom"/>
</dbReference>
<evidence type="ECO:0000313" key="3">
    <source>
        <dbReference type="Proteomes" id="UP000199614"/>
    </source>
</evidence>
<gene>
    <name evidence="2" type="ORF">SAMN05216207_10694</name>
</gene>
<evidence type="ECO:0000259" key="1">
    <source>
        <dbReference type="Pfam" id="PF01522"/>
    </source>
</evidence>
<feature type="domain" description="NodB homology" evidence="1">
    <location>
        <begin position="65"/>
        <end position="175"/>
    </location>
</feature>
<dbReference type="Gene3D" id="3.20.20.370">
    <property type="entry name" value="Glycoside hydrolase/deacetylase"/>
    <property type="match status" value="1"/>
</dbReference>
<dbReference type="PANTHER" id="PTHR43123:SF4">
    <property type="entry name" value="POLYSACCHARIDE DEACETYLASE"/>
    <property type="match status" value="1"/>
</dbReference>
<dbReference type="SUPFAM" id="SSF88713">
    <property type="entry name" value="Glycoside hydrolase/deacetylase"/>
    <property type="match status" value="1"/>
</dbReference>
<dbReference type="Pfam" id="PF01522">
    <property type="entry name" value="Polysacc_deac_1"/>
    <property type="match status" value="1"/>
</dbReference>
<name>A0A1I5HM76_PSUAM</name>
<sequence length="300" mass="33834">MPMHNELYPYRPITERPPIRWPGGARVAFYLGLNVEHYLVDRPSTSIFGGTAGLAPDPLNYGWRDYGPRVGFWRLLESLDRHNVRASVLLNSEVCTKYPQIIEAGLARDWAWLAHGRDNSTLQAGMTLEEERTYLADVVATIRAATDKPVNGWLGPALTETFETPSLLAELGLSYTLDWTNDDQPYELAVPGMYSVPYSIELNDVTMFVTKSYTGREFLDAVRDQLDQLHADSAESGRVMALCIHPFLVNQPFRHKYLDEALQYIANHDGVWMTTSDDILDAYRAQSSVNNTTTTAKADR</sequence>
<dbReference type="CDD" id="cd10979">
    <property type="entry name" value="CE4_PuuE_like"/>
    <property type="match status" value="1"/>
</dbReference>
<protein>
    <submittedName>
        <fullName evidence="2">Peptidoglycan/xylan/chitin deacetylase, PgdA/CDA1 family</fullName>
    </submittedName>
</protein>
<dbReference type="STRING" id="260086.SAMN05216207_10694"/>